<dbReference type="Proteomes" id="UP000324897">
    <property type="component" value="Unassembled WGS sequence"/>
</dbReference>
<evidence type="ECO:0000313" key="2">
    <source>
        <dbReference type="Proteomes" id="UP000324897"/>
    </source>
</evidence>
<keyword evidence="2" id="KW-1185">Reference proteome</keyword>
<dbReference type="AlphaFoldDB" id="A0A5J9VD21"/>
<proteinExistence type="predicted"/>
<feature type="non-terminal residue" evidence="1">
    <location>
        <position position="1"/>
    </location>
</feature>
<protein>
    <submittedName>
        <fullName evidence="1">Uncharacterized protein</fullName>
    </submittedName>
</protein>
<organism evidence="1 2">
    <name type="scientific">Eragrostis curvula</name>
    <name type="common">weeping love grass</name>
    <dbReference type="NCBI Taxonomy" id="38414"/>
    <lineage>
        <taxon>Eukaryota</taxon>
        <taxon>Viridiplantae</taxon>
        <taxon>Streptophyta</taxon>
        <taxon>Embryophyta</taxon>
        <taxon>Tracheophyta</taxon>
        <taxon>Spermatophyta</taxon>
        <taxon>Magnoliopsida</taxon>
        <taxon>Liliopsida</taxon>
        <taxon>Poales</taxon>
        <taxon>Poaceae</taxon>
        <taxon>PACMAD clade</taxon>
        <taxon>Chloridoideae</taxon>
        <taxon>Eragrostideae</taxon>
        <taxon>Eragrostidinae</taxon>
        <taxon>Eragrostis</taxon>
    </lineage>
</organism>
<dbReference type="Pfam" id="PF04788">
    <property type="entry name" value="DUF620"/>
    <property type="match status" value="1"/>
</dbReference>
<dbReference type="Gramene" id="TVU34029">
    <property type="protein sequence ID" value="TVU34029"/>
    <property type="gene ID" value="EJB05_15850"/>
</dbReference>
<dbReference type="EMBL" id="RWGY01000009">
    <property type="protein sequence ID" value="TVU34029.1"/>
    <property type="molecule type" value="Genomic_DNA"/>
</dbReference>
<dbReference type="PANTHER" id="PTHR31300">
    <property type="entry name" value="LIPASE"/>
    <property type="match status" value="1"/>
</dbReference>
<dbReference type="OrthoDB" id="1065010at2759"/>
<reference evidence="1 2" key="1">
    <citation type="journal article" date="2019" name="Sci. Rep.">
        <title>A high-quality genome of Eragrostis curvula grass provides insights into Poaceae evolution and supports new strategies to enhance forage quality.</title>
        <authorList>
            <person name="Carballo J."/>
            <person name="Santos B.A.C.M."/>
            <person name="Zappacosta D."/>
            <person name="Garbus I."/>
            <person name="Selva J.P."/>
            <person name="Gallo C.A."/>
            <person name="Diaz A."/>
            <person name="Albertini E."/>
            <person name="Caccamo M."/>
            <person name="Echenique V."/>
        </authorList>
    </citation>
    <scope>NUCLEOTIDE SEQUENCE [LARGE SCALE GENOMIC DNA]</scope>
    <source>
        <strain evidence="2">cv. Victoria</strain>
        <tissue evidence="1">Leaf</tissue>
    </source>
</reference>
<accession>A0A5J9VD21</accession>
<dbReference type="PANTHER" id="PTHR31300:SF6">
    <property type="entry name" value="OS05G0252100 PROTEIN"/>
    <property type="match status" value="1"/>
</dbReference>
<comment type="caution">
    <text evidence="1">The sequence shown here is derived from an EMBL/GenBank/DDBJ whole genome shotgun (WGS) entry which is preliminary data.</text>
</comment>
<name>A0A5J9VD21_9POAL</name>
<sequence length="476" mass="50280">MRNPCRRAGGLDTVHEVPVPDFHQEPPPCCGSRRRSRSRTVKAWVRSHFGRLRRRRDGAPPSPADLQLMIRVIGAPMVMRPAEPWTTGLAGQDIGELPLAVSKAKYVVEQYVAASGGQAALRAASSMCAAGSVRMRTTSRRGGKDNVAAGGGFVVWQQKSPARWCVEMVVSGSGGCKMSAGSDGAVAWRQAPWQPAGAAPGPPRPLRRCVQGLDPSSTADLFSGAAWAGEKRVDGDDCFVLRVDAAASELRARSGGGAGAEVVRHALWGYFSQRTGLLVGLEDRHLVRLSRGAGGGDCWWETSMASSIGDYRCVDGVSVAHVGRTVATLTRSGGGGGGWTRRTRTCVEETWSIQEVGFNVAGLSTECFLPPSDMVVACDTRTGRGLEKECVVFHLRNDAAPASPKKSAVDSSCHVAPADEVYKGEIVDAVICPAVAAKKKVHVPAASTRLGWLGFVKVADVGTVDAAENLKVGTAI</sequence>
<dbReference type="InterPro" id="IPR006873">
    <property type="entry name" value="DUF620"/>
</dbReference>
<gene>
    <name evidence="1" type="ORF">EJB05_15850</name>
</gene>
<evidence type="ECO:0000313" key="1">
    <source>
        <dbReference type="EMBL" id="TVU34029.1"/>
    </source>
</evidence>